<dbReference type="AlphaFoldDB" id="A0A6A6RQX6"/>
<protein>
    <submittedName>
        <fullName evidence="1">Uncharacterized protein</fullName>
    </submittedName>
</protein>
<dbReference type="EMBL" id="MU006792">
    <property type="protein sequence ID" value="KAF2637760.1"/>
    <property type="molecule type" value="Genomic_DNA"/>
</dbReference>
<proteinExistence type="predicted"/>
<organism evidence="1 2">
    <name type="scientific">Massarina eburnea CBS 473.64</name>
    <dbReference type="NCBI Taxonomy" id="1395130"/>
    <lineage>
        <taxon>Eukaryota</taxon>
        <taxon>Fungi</taxon>
        <taxon>Dikarya</taxon>
        <taxon>Ascomycota</taxon>
        <taxon>Pezizomycotina</taxon>
        <taxon>Dothideomycetes</taxon>
        <taxon>Pleosporomycetidae</taxon>
        <taxon>Pleosporales</taxon>
        <taxon>Massarineae</taxon>
        <taxon>Massarinaceae</taxon>
        <taxon>Massarina</taxon>
    </lineage>
</organism>
<dbReference type="Proteomes" id="UP000799753">
    <property type="component" value="Unassembled WGS sequence"/>
</dbReference>
<gene>
    <name evidence="1" type="ORF">P280DRAFT_520893</name>
</gene>
<name>A0A6A6RQX6_9PLEO</name>
<sequence>MGTASSDTASTIDRILKTQGQVLRLKKEAARTEKHCDDLKAKIDSIKFEEAIKTYKKLSEHGTAIDDSVGTIKKEMEKVGNNATRIKEQFQTDFKHIFNAVKDSNRVLGL</sequence>
<evidence type="ECO:0000313" key="1">
    <source>
        <dbReference type="EMBL" id="KAF2637760.1"/>
    </source>
</evidence>
<accession>A0A6A6RQX6</accession>
<reference evidence="1" key="1">
    <citation type="journal article" date="2020" name="Stud. Mycol.">
        <title>101 Dothideomycetes genomes: a test case for predicting lifestyles and emergence of pathogens.</title>
        <authorList>
            <person name="Haridas S."/>
            <person name="Albert R."/>
            <person name="Binder M."/>
            <person name="Bloem J."/>
            <person name="Labutti K."/>
            <person name="Salamov A."/>
            <person name="Andreopoulos B."/>
            <person name="Baker S."/>
            <person name="Barry K."/>
            <person name="Bills G."/>
            <person name="Bluhm B."/>
            <person name="Cannon C."/>
            <person name="Castanera R."/>
            <person name="Culley D."/>
            <person name="Daum C."/>
            <person name="Ezra D."/>
            <person name="Gonzalez J."/>
            <person name="Henrissat B."/>
            <person name="Kuo A."/>
            <person name="Liang C."/>
            <person name="Lipzen A."/>
            <person name="Lutzoni F."/>
            <person name="Magnuson J."/>
            <person name="Mondo S."/>
            <person name="Nolan M."/>
            <person name="Ohm R."/>
            <person name="Pangilinan J."/>
            <person name="Park H.-J."/>
            <person name="Ramirez L."/>
            <person name="Alfaro M."/>
            <person name="Sun H."/>
            <person name="Tritt A."/>
            <person name="Yoshinaga Y."/>
            <person name="Zwiers L.-H."/>
            <person name="Turgeon B."/>
            <person name="Goodwin S."/>
            <person name="Spatafora J."/>
            <person name="Crous P."/>
            <person name="Grigoriev I."/>
        </authorList>
    </citation>
    <scope>NUCLEOTIDE SEQUENCE</scope>
    <source>
        <strain evidence="1">CBS 473.64</strain>
    </source>
</reference>
<keyword evidence="2" id="KW-1185">Reference proteome</keyword>
<evidence type="ECO:0000313" key="2">
    <source>
        <dbReference type="Proteomes" id="UP000799753"/>
    </source>
</evidence>